<keyword evidence="2" id="KW-1185">Reference proteome</keyword>
<dbReference type="Proteomes" id="UP000790377">
    <property type="component" value="Unassembled WGS sequence"/>
</dbReference>
<protein>
    <submittedName>
        <fullName evidence="1">Uncharacterized protein</fullName>
    </submittedName>
</protein>
<accession>A0ACB7ZW63</accession>
<evidence type="ECO:0000313" key="2">
    <source>
        <dbReference type="Proteomes" id="UP000790377"/>
    </source>
</evidence>
<gene>
    <name evidence="1" type="ORF">BJ138DRAFT_779746</name>
</gene>
<evidence type="ECO:0000313" key="1">
    <source>
        <dbReference type="EMBL" id="KAH7905379.1"/>
    </source>
</evidence>
<name>A0ACB7ZW63_9AGAM</name>
<comment type="caution">
    <text evidence="1">The sequence shown here is derived from an EMBL/GenBank/DDBJ whole genome shotgun (WGS) entry which is preliminary data.</text>
</comment>
<organism evidence="1 2">
    <name type="scientific">Hygrophoropsis aurantiaca</name>
    <dbReference type="NCBI Taxonomy" id="72124"/>
    <lineage>
        <taxon>Eukaryota</taxon>
        <taxon>Fungi</taxon>
        <taxon>Dikarya</taxon>
        <taxon>Basidiomycota</taxon>
        <taxon>Agaricomycotina</taxon>
        <taxon>Agaricomycetes</taxon>
        <taxon>Agaricomycetidae</taxon>
        <taxon>Boletales</taxon>
        <taxon>Coniophorineae</taxon>
        <taxon>Hygrophoropsidaceae</taxon>
        <taxon>Hygrophoropsis</taxon>
    </lineage>
</organism>
<reference evidence="1" key="1">
    <citation type="journal article" date="2021" name="New Phytol.">
        <title>Evolutionary innovations through gain and loss of genes in the ectomycorrhizal Boletales.</title>
        <authorList>
            <person name="Wu G."/>
            <person name="Miyauchi S."/>
            <person name="Morin E."/>
            <person name="Kuo A."/>
            <person name="Drula E."/>
            <person name="Varga T."/>
            <person name="Kohler A."/>
            <person name="Feng B."/>
            <person name="Cao Y."/>
            <person name="Lipzen A."/>
            <person name="Daum C."/>
            <person name="Hundley H."/>
            <person name="Pangilinan J."/>
            <person name="Johnson J."/>
            <person name="Barry K."/>
            <person name="LaButti K."/>
            <person name="Ng V."/>
            <person name="Ahrendt S."/>
            <person name="Min B."/>
            <person name="Choi I.G."/>
            <person name="Park H."/>
            <person name="Plett J.M."/>
            <person name="Magnuson J."/>
            <person name="Spatafora J.W."/>
            <person name="Nagy L.G."/>
            <person name="Henrissat B."/>
            <person name="Grigoriev I.V."/>
            <person name="Yang Z.L."/>
            <person name="Xu J."/>
            <person name="Martin F.M."/>
        </authorList>
    </citation>
    <scope>NUCLEOTIDE SEQUENCE</scope>
    <source>
        <strain evidence="1">ATCC 28755</strain>
    </source>
</reference>
<proteinExistence type="predicted"/>
<sequence length="1027" mass="113254">MESTSSSLLLPEIFSQFCLERPESIFCWIAQADLDELNVTSKTRLEVLQDAWSAATRFTECGLPSRQAGEAPINVCILARSGYDWLVAFIGALLNRWTPSIISIRNSPDGIVHLICASKSQHILVDDHLFNVAATIQCQLPSLVIINIASDHQKVQSTRQMQCHFEATPSEADDVVYYMHTSGSTDHPKLVPITHRECYKQTNRIHAKSWSERPSISPMPMFHSAGMSMALRTPLAENCIAVIIESKQPVNGELFIRILRRFEGSICLCPPAILEEIASLGQDSIGVLALAHRVIYAGAALSQHVGDHLAASGVPLMSVYGTTETGGVTDLNIASDEPSDWPYMRFLYQDEVVLVPVPESPGLHRLVIRPGCLVEASAVNHSDPVGFSPGDVWKAHPTKAGLWKHMGRIGSVTVLSNGEKTDNGQLESLITSNALVRHAIVFGEGRVQNGVIVLPSAPAWDVEDVLCNIWPTVEHANSIVPQHSRLVKGLVLVADASKRFALTDKSTIRRSETLSMYTVEIEAAYLRLQAGAMSGNLPEADDRDGILSFIRKTVEDILGKPVADSVDLFESGMDSLAAMNCRSSLGPLSRALHNNNNLPQNILYKCPTIIALFHFITASEAPPTSRGTDQLTDHLNSIIREWCPLPRERLSANINFEAPTDQGVTVLLTGSTGTLGSQLLAQLLRSQDIHMVHCLNRRSTKFSMMDRQRSNMDDPNLLEKYSSKVKYWYMELELEGLGLEPLTTEEIRRSVTHIVHCAWDVNFNHIVDHFVKPHVVGLRNIIELSLSSYRPKAPRIIFISTVAAVANYAGPAVDIPEIPFDDTTLPFDQGYAQSKYIGERILVEATESTGTSVTIVRTGQLSGSTTTGVWNSAEHIPIFLQSCLAIGQIPTDIPDCHWTPTDIAATVLMDILLRDTEANSSKLLIRHIDNPHVLPGPTLANWLLDASQGSMSPTSAKIWLSEIQRTPVAGVRAKRLLEFFENWFQFPYQRPLSINRTCVVSDSLPSAHTSSQLIYQYLEAVKSKAQI</sequence>
<dbReference type="EMBL" id="MU268205">
    <property type="protein sequence ID" value="KAH7905379.1"/>
    <property type="molecule type" value="Genomic_DNA"/>
</dbReference>